<evidence type="ECO:0000256" key="6">
    <source>
        <dbReference type="ARBA" id="ARBA00023133"/>
    </source>
</evidence>
<dbReference type="Gene3D" id="3.40.1500.10">
    <property type="entry name" value="Coproporphyrinogen III oxidase, aerobic"/>
    <property type="match status" value="1"/>
</dbReference>
<evidence type="ECO:0000256" key="4">
    <source>
        <dbReference type="ARBA" id="ARBA00012869"/>
    </source>
</evidence>
<feature type="region of interest" description="Disordered" evidence="8">
    <location>
        <begin position="54"/>
        <end position="84"/>
    </location>
</feature>
<evidence type="ECO:0000313" key="9">
    <source>
        <dbReference type="EMBL" id="SMC11160.1"/>
    </source>
</evidence>
<keyword evidence="5 9" id="KW-0560">Oxidoreductase</keyword>
<gene>
    <name evidence="9" type="primary">hemF</name>
    <name evidence="9" type="ORF">ROA7745_00970</name>
</gene>
<evidence type="ECO:0000256" key="5">
    <source>
        <dbReference type="ARBA" id="ARBA00023002"/>
    </source>
</evidence>
<comment type="similarity">
    <text evidence="2">Belongs to the aerobic coproporphyrinogen-III oxidase family.</text>
</comment>
<dbReference type="GO" id="GO:0005737">
    <property type="term" value="C:cytoplasm"/>
    <property type="evidence" value="ECO:0007669"/>
    <property type="project" value="TreeGrafter"/>
</dbReference>
<keyword evidence="7" id="KW-0627">Porphyrin biosynthesis</keyword>
<accession>A0A1X7BNR5</accession>
<comment type="subunit">
    <text evidence="3">Homodimer.</text>
</comment>
<dbReference type="Proteomes" id="UP000193224">
    <property type="component" value="Unassembled WGS sequence"/>
</dbReference>
<dbReference type="EC" id="1.3.3.3" evidence="4"/>
<dbReference type="PANTHER" id="PTHR10755:SF0">
    <property type="entry name" value="OXYGEN-DEPENDENT COPROPORPHYRINOGEN-III OXIDASE, MITOCHONDRIAL"/>
    <property type="match status" value="1"/>
</dbReference>
<dbReference type="NCBIfam" id="NF003727">
    <property type="entry name" value="PRK05330.1"/>
    <property type="match status" value="1"/>
</dbReference>
<organism evidence="9 10">
    <name type="scientific">Roseovarius aestuarii</name>
    <dbReference type="NCBI Taxonomy" id="475083"/>
    <lineage>
        <taxon>Bacteria</taxon>
        <taxon>Pseudomonadati</taxon>
        <taxon>Pseudomonadota</taxon>
        <taxon>Alphaproteobacteria</taxon>
        <taxon>Rhodobacterales</taxon>
        <taxon>Roseobacteraceae</taxon>
        <taxon>Roseovarius</taxon>
    </lineage>
</organism>
<dbReference type="PIRSF" id="PIRSF000166">
    <property type="entry name" value="Coproporphyri_ox"/>
    <property type="match status" value="1"/>
</dbReference>
<proteinExistence type="inferred from homology"/>
<dbReference type="SUPFAM" id="SSF102886">
    <property type="entry name" value="Coproporphyrinogen III oxidase"/>
    <property type="match status" value="1"/>
</dbReference>
<keyword evidence="10" id="KW-1185">Reference proteome</keyword>
<evidence type="ECO:0000256" key="1">
    <source>
        <dbReference type="ARBA" id="ARBA00005168"/>
    </source>
</evidence>
<comment type="pathway">
    <text evidence="1">Porphyrin-containing compound metabolism; protoporphyrin-IX biosynthesis; protoporphyrinogen-IX from coproporphyrinogen-III (O2 route): step 1/1.</text>
</comment>
<evidence type="ECO:0000256" key="3">
    <source>
        <dbReference type="ARBA" id="ARBA00011738"/>
    </source>
</evidence>
<evidence type="ECO:0000313" key="10">
    <source>
        <dbReference type="Proteomes" id="UP000193224"/>
    </source>
</evidence>
<dbReference type="PANTHER" id="PTHR10755">
    <property type="entry name" value="COPROPORPHYRINOGEN III OXIDASE, MITOCHONDRIAL"/>
    <property type="match status" value="1"/>
</dbReference>
<evidence type="ECO:0000256" key="7">
    <source>
        <dbReference type="ARBA" id="ARBA00023244"/>
    </source>
</evidence>
<dbReference type="InterPro" id="IPR001260">
    <property type="entry name" value="Coprogen_oxidase_aer"/>
</dbReference>
<dbReference type="Pfam" id="PF01218">
    <property type="entry name" value="Coprogen_oxidas"/>
    <property type="match status" value="1"/>
</dbReference>
<dbReference type="GO" id="GO:0006782">
    <property type="term" value="P:protoporphyrinogen IX biosynthetic process"/>
    <property type="evidence" value="ECO:0007669"/>
    <property type="project" value="TreeGrafter"/>
</dbReference>
<sequence length="316" mass="35337">MVAARCLIPLRLRHIDRATQMTESFAAEKQRAADWFRELRNQIVAAFEALEDNHTSGPLSDRPAGRFDVSNTSRQSDDGSDAGGGLMSVMRGGRVFEKVGVNVSEVYGTLGDAAQKSMAARGVPGIEDDPRFWASGISLVAHMQNPHAPAVHMNTRMFWTPHAWWFGGGSDLNPCIEYEEDTAHFHATQKAHLDPHGDAHYPKLKAWADEYFYIPHRHRARGVGGIFMDDHNSGDWQADFALTQDIGRAFLPAFVPLVEKRRTQPWTDEDKNTQLIHRGLYAEYNLVYDRGTKFGLATGHDADAVLMSLPPLAKWI</sequence>
<protein>
    <recommendedName>
        <fullName evidence="4">coproporphyrinogen oxidase</fullName>
        <ecNumber evidence="4">1.3.3.3</ecNumber>
    </recommendedName>
</protein>
<dbReference type="InterPro" id="IPR036406">
    <property type="entry name" value="Coprogen_oxidase_aer_sf"/>
</dbReference>
<reference evidence="9 10" key="1">
    <citation type="submission" date="2017-03" db="EMBL/GenBank/DDBJ databases">
        <authorList>
            <person name="Afonso C.L."/>
            <person name="Miller P.J."/>
            <person name="Scott M.A."/>
            <person name="Spackman E."/>
            <person name="Goraichik I."/>
            <person name="Dimitrov K.M."/>
            <person name="Suarez D.L."/>
            <person name="Swayne D.E."/>
        </authorList>
    </citation>
    <scope>NUCLEOTIDE SEQUENCE [LARGE SCALE GENOMIC DNA]</scope>
    <source>
        <strain evidence="9 10">CECT 7745</strain>
    </source>
</reference>
<name>A0A1X7BNR5_9RHOB</name>
<dbReference type="EMBL" id="FWXB01000002">
    <property type="protein sequence ID" value="SMC11160.1"/>
    <property type="molecule type" value="Genomic_DNA"/>
</dbReference>
<dbReference type="GO" id="GO:0004109">
    <property type="term" value="F:coproporphyrinogen oxidase activity"/>
    <property type="evidence" value="ECO:0007669"/>
    <property type="project" value="UniProtKB-EC"/>
</dbReference>
<evidence type="ECO:0000256" key="8">
    <source>
        <dbReference type="SAM" id="MobiDB-lite"/>
    </source>
</evidence>
<dbReference type="AlphaFoldDB" id="A0A1X7BNR5"/>
<dbReference type="PRINTS" id="PR00073">
    <property type="entry name" value="COPRGNOXDASE"/>
</dbReference>
<keyword evidence="6" id="KW-0350">Heme biosynthesis</keyword>
<evidence type="ECO:0000256" key="2">
    <source>
        <dbReference type="ARBA" id="ARBA00010644"/>
    </source>
</evidence>